<keyword evidence="3" id="KW-0998">Cell outer membrane</keyword>
<evidence type="ECO:0000256" key="1">
    <source>
        <dbReference type="ARBA" id="ARBA00004442"/>
    </source>
</evidence>
<evidence type="ECO:0000313" key="7">
    <source>
        <dbReference type="Proteomes" id="UP001230496"/>
    </source>
</evidence>
<feature type="domain" description="TonB-dependent receptor plug" evidence="5">
    <location>
        <begin position="138"/>
        <end position="214"/>
    </location>
</feature>
<dbReference type="Pfam" id="PF13715">
    <property type="entry name" value="CarbopepD_reg_2"/>
    <property type="match status" value="1"/>
</dbReference>
<evidence type="ECO:0000313" key="6">
    <source>
        <dbReference type="EMBL" id="WMN11381.1"/>
    </source>
</evidence>
<dbReference type="Gene3D" id="2.170.130.10">
    <property type="entry name" value="TonB-dependent receptor, plug domain"/>
    <property type="match status" value="1"/>
</dbReference>
<gene>
    <name evidence="6" type="ORF">QYS49_38185</name>
</gene>
<dbReference type="Gene3D" id="2.60.40.1120">
    <property type="entry name" value="Carboxypeptidase-like, regulatory domain"/>
    <property type="match status" value="1"/>
</dbReference>
<dbReference type="AlphaFoldDB" id="A0AA51ND47"/>
<reference evidence="6 7" key="1">
    <citation type="submission" date="2023-08" db="EMBL/GenBank/DDBJ databases">
        <title>Comparative genomics and taxonomic characterization of three novel marine species of genus Marivirga.</title>
        <authorList>
            <person name="Muhammad N."/>
            <person name="Kim S.-G."/>
        </authorList>
    </citation>
    <scope>NUCLEOTIDE SEQUENCE [LARGE SCALE GENOMIC DNA]</scope>
    <source>
        <strain evidence="6 7">BDSF4-3</strain>
    </source>
</reference>
<feature type="chain" id="PRO_5041204527" evidence="4">
    <location>
        <begin position="22"/>
        <end position="777"/>
    </location>
</feature>
<name>A0AA51ND47_9BACT</name>
<dbReference type="Proteomes" id="UP001230496">
    <property type="component" value="Chromosome"/>
</dbReference>
<organism evidence="6 7">
    <name type="scientific">Marivirga salinarum</name>
    <dbReference type="NCBI Taxonomy" id="3059078"/>
    <lineage>
        <taxon>Bacteria</taxon>
        <taxon>Pseudomonadati</taxon>
        <taxon>Bacteroidota</taxon>
        <taxon>Cytophagia</taxon>
        <taxon>Cytophagales</taxon>
        <taxon>Marivirgaceae</taxon>
        <taxon>Marivirga</taxon>
    </lineage>
</organism>
<dbReference type="SUPFAM" id="SSF56935">
    <property type="entry name" value="Porins"/>
    <property type="match status" value="1"/>
</dbReference>
<comment type="subcellular location">
    <subcellularLocation>
        <location evidence="1">Cell outer membrane</location>
    </subcellularLocation>
</comment>
<sequence length="777" mass="87644">MKKNIAFLIAFFILGSLSAQQITLSGFVEDKSSAERLVSATVQLLGTTQGVITNNFGYFSVKVKSNEKTSLLISYTGFEPQQIDFSGQNDSSLVISLSPITLQEVEVKASRPQHGQQLGKLSPHVAKLQEAPAIMGEKDIIKSMALLPGITGGQEGTAALYVRGGSPDQNLFLLDDAVIFNPFHLFGLVSTFNGDAIKNVDIYKGNFPARYGGRLSSVIDMTMREGNRNETEGKLDVGIISSKGQIEGPVDDGCGSYFLSARSSYLNLLTLPFNIAYRLGTGDYRFNYWLYDINAKINYKFSDTDHIYLSLYNSNDTWQVGERSDRLTTAFNLNWGNTVASLRHNKKLRKGLFWKNTLSYSTYRYQSDISNIISIEDPEPGQEATEENSNEVGSSVSDSRLKTELFIPIYKWIDISAGLEAAYLGFKPFVSEVKNSSTDQTSINRQVLGGQEVAAYMQTNFEWGKYWSMSTGFRYVNFFVEGANYQSPEYRFNINREGLKGWNWSLAYAKTSQFLHLLNANSVGLPNDVWLPSTQLIPPSRASQTSLGFSKSSKNRSITFSSEAYIRNMTSLIDYSRSSLLQLSPSLDWENELATNGMGFAYGFENMITLDYKNWDAWVSYTWARSERKFLEINEGDWYPSSFDKTHDLSVMVNYDLNASWKFNAVWNFQTGRPFTAPIAIIDGEWGDYMIYGDRNNARLPAFHRLDLGATYSFEKKGRDRTWSFGVINAYNHINPNVFAPELLYLDEENSYTNYRGIGFIPVLPYVSFGMNLFKNK</sequence>
<keyword evidence="2" id="KW-0472">Membrane</keyword>
<keyword evidence="7" id="KW-1185">Reference proteome</keyword>
<dbReference type="KEGG" id="msaa:QYS49_38185"/>
<dbReference type="EMBL" id="CP129971">
    <property type="protein sequence ID" value="WMN11381.1"/>
    <property type="molecule type" value="Genomic_DNA"/>
</dbReference>
<evidence type="ECO:0000259" key="5">
    <source>
        <dbReference type="Pfam" id="PF07715"/>
    </source>
</evidence>
<proteinExistence type="predicted"/>
<keyword evidence="4" id="KW-0732">Signal</keyword>
<protein>
    <submittedName>
        <fullName evidence="6">Carboxypeptidase-like regulatory domain-containing protein</fullName>
    </submittedName>
</protein>
<dbReference type="RefSeq" id="WP_308348502.1">
    <property type="nucleotide sequence ID" value="NZ_CP129971.1"/>
</dbReference>
<evidence type="ECO:0000256" key="3">
    <source>
        <dbReference type="ARBA" id="ARBA00023237"/>
    </source>
</evidence>
<evidence type="ECO:0000256" key="2">
    <source>
        <dbReference type="ARBA" id="ARBA00023136"/>
    </source>
</evidence>
<accession>A0AA51ND47</accession>
<dbReference type="GO" id="GO:0009279">
    <property type="term" value="C:cell outer membrane"/>
    <property type="evidence" value="ECO:0007669"/>
    <property type="project" value="UniProtKB-SubCell"/>
</dbReference>
<dbReference type="Gene3D" id="2.40.170.20">
    <property type="entry name" value="TonB-dependent receptor, beta-barrel domain"/>
    <property type="match status" value="1"/>
</dbReference>
<evidence type="ECO:0000256" key="4">
    <source>
        <dbReference type="SAM" id="SignalP"/>
    </source>
</evidence>
<dbReference type="InterPro" id="IPR037066">
    <property type="entry name" value="Plug_dom_sf"/>
</dbReference>
<dbReference type="InterPro" id="IPR036942">
    <property type="entry name" value="Beta-barrel_TonB_sf"/>
</dbReference>
<dbReference type="InterPro" id="IPR008969">
    <property type="entry name" value="CarboxyPept-like_regulatory"/>
</dbReference>
<feature type="signal peptide" evidence="4">
    <location>
        <begin position="1"/>
        <end position="21"/>
    </location>
</feature>
<dbReference type="Pfam" id="PF07715">
    <property type="entry name" value="Plug"/>
    <property type="match status" value="1"/>
</dbReference>
<dbReference type="InterPro" id="IPR012910">
    <property type="entry name" value="Plug_dom"/>
</dbReference>
<dbReference type="SUPFAM" id="SSF49464">
    <property type="entry name" value="Carboxypeptidase regulatory domain-like"/>
    <property type="match status" value="1"/>
</dbReference>